<organism evidence="12 13">
    <name type="scientific">Lacrimispora algidixylanolytica</name>
    <dbReference type="NCBI Taxonomy" id="94868"/>
    <lineage>
        <taxon>Bacteria</taxon>
        <taxon>Bacillati</taxon>
        <taxon>Bacillota</taxon>
        <taxon>Clostridia</taxon>
        <taxon>Lachnospirales</taxon>
        <taxon>Lachnospiraceae</taxon>
        <taxon>Lacrimispora</taxon>
    </lineage>
</organism>
<dbReference type="EMBL" id="MCIA01000034">
    <property type="protein sequence ID" value="RKD28564.1"/>
    <property type="molecule type" value="Genomic_DNA"/>
</dbReference>
<evidence type="ECO:0000256" key="2">
    <source>
        <dbReference type="ARBA" id="ARBA00022514"/>
    </source>
</evidence>
<dbReference type="Gene3D" id="3.30.429.10">
    <property type="entry name" value="Macrophage Migration Inhibitory Factor"/>
    <property type="match status" value="1"/>
</dbReference>
<dbReference type="PANTHER" id="PTHR11954">
    <property type="entry name" value="D-DOPACHROME DECARBOXYLASE"/>
    <property type="match status" value="1"/>
</dbReference>
<dbReference type="PANTHER" id="PTHR11954:SF6">
    <property type="entry name" value="MACROPHAGE MIGRATION INHIBITORY FACTOR"/>
    <property type="match status" value="1"/>
</dbReference>
<dbReference type="RefSeq" id="WP_120198526.1">
    <property type="nucleotide sequence ID" value="NZ_MCIA01000034.1"/>
</dbReference>
<keyword evidence="13" id="KW-1185">Reference proteome</keyword>
<evidence type="ECO:0000256" key="6">
    <source>
        <dbReference type="ARBA" id="ARBA00036823"/>
    </source>
</evidence>
<evidence type="ECO:0000256" key="3">
    <source>
        <dbReference type="ARBA" id="ARBA00022525"/>
    </source>
</evidence>
<gene>
    <name evidence="12" type="ORF">BET01_10095</name>
</gene>
<protein>
    <recommendedName>
        <fullName evidence="11">L-dopachrome isomerase</fullName>
        <ecNumber evidence="8">5.3.2.1</ecNumber>
        <ecNumber evidence="7">5.3.3.12</ecNumber>
    </recommendedName>
    <alternativeName>
        <fullName evidence="9">L-dopachrome tautomerase</fullName>
    </alternativeName>
    <alternativeName>
        <fullName evidence="10">Phenylpyruvate tautomerase</fullName>
    </alternativeName>
</protein>
<accession>A0A419STQ5</accession>
<comment type="caution">
    <text evidence="12">The sequence shown here is derived from an EMBL/GenBank/DDBJ whole genome shotgun (WGS) entry which is preliminary data.</text>
</comment>
<dbReference type="GO" id="GO:0004167">
    <property type="term" value="F:dopachrome isomerase activity"/>
    <property type="evidence" value="ECO:0007669"/>
    <property type="project" value="UniProtKB-EC"/>
</dbReference>
<dbReference type="InterPro" id="IPR014347">
    <property type="entry name" value="Tautomerase/MIF_sf"/>
</dbReference>
<evidence type="ECO:0000256" key="9">
    <source>
        <dbReference type="ARBA" id="ARBA00041631"/>
    </source>
</evidence>
<evidence type="ECO:0000256" key="5">
    <source>
        <dbReference type="ARBA" id="ARBA00036735"/>
    </source>
</evidence>
<dbReference type="GO" id="GO:0005125">
    <property type="term" value="F:cytokine activity"/>
    <property type="evidence" value="ECO:0007669"/>
    <property type="project" value="UniProtKB-KW"/>
</dbReference>
<comment type="catalytic activity">
    <reaction evidence="5">
        <text>3-phenylpyruvate = enol-phenylpyruvate</text>
        <dbReference type="Rhea" id="RHEA:17097"/>
        <dbReference type="ChEBI" id="CHEBI:16815"/>
        <dbReference type="ChEBI" id="CHEBI:18005"/>
        <dbReference type="EC" id="5.3.2.1"/>
    </reaction>
</comment>
<evidence type="ECO:0000256" key="1">
    <source>
        <dbReference type="ARBA" id="ARBA00004613"/>
    </source>
</evidence>
<dbReference type="InterPro" id="IPR001398">
    <property type="entry name" value="Macrophage_inhib_fac"/>
</dbReference>
<dbReference type="Pfam" id="PF01187">
    <property type="entry name" value="MIF"/>
    <property type="match status" value="1"/>
</dbReference>
<evidence type="ECO:0000256" key="8">
    <source>
        <dbReference type="ARBA" id="ARBA00039086"/>
    </source>
</evidence>
<comment type="catalytic activity">
    <reaction evidence="6">
        <text>L-dopachrome = 5,6-dihydroxyindole-2-carboxylate</text>
        <dbReference type="Rhea" id="RHEA:13041"/>
        <dbReference type="ChEBI" id="CHEBI:16875"/>
        <dbReference type="ChEBI" id="CHEBI:57509"/>
        <dbReference type="EC" id="5.3.3.12"/>
    </reaction>
</comment>
<dbReference type="SUPFAM" id="SSF55331">
    <property type="entry name" value="Tautomerase/MIF"/>
    <property type="match status" value="1"/>
</dbReference>
<dbReference type="GO" id="GO:0050178">
    <property type="term" value="F:phenylpyruvate tautomerase activity"/>
    <property type="evidence" value="ECO:0007669"/>
    <property type="project" value="UniProtKB-EC"/>
</dbReference>
<sequence length="114" mass="13221">MPFINSKVNVPLSDEAKEVLKTKLGQAISLIPGKSENWLMVNLEDDCSLYFKGKNNTRMAFVEVKIFGHATDRDYDRLTEEISKIYRDVVGISQDKIYIKYEEVEHWGWNGTNF</sequence>
<evidence type="ECO:0000313" key="12">
    <source>
        <dbReference type="EMBL" id="RKD28564.1"/>
    </source>
</evidence>
<keyword evidence="2" id="KW-0202">Cytokine</keyword>
<comment type="subcellular location">
    <subcellularLocation>
        <location evidence="1">Secreted</location>
    </subcellularLocation>
</comment>
<keyword evidence="4" id="KW-0413">Isomerase</keyword>
<dbReference type="OrthoDB" id="5769863at2"/>
<dbReference type="EC" id="5.3.3.12" evidence="7"/>
<evidence type="ECO:0000256" key="7">
    <source>
        <dbReference type="ARBA" id="ARBA00038932"/>
    </source>
</evidence>
<evidence type="ECO:0000256" key="11">
    <source>
        <dbReference type="ARBA" id="ARBA00042730"/>
    </source>
</evidence>
<keyword evidence="3" id="KW-0964">Secreted</keyword>
<name>A0A419STQ5_9FIRM</name>
<evidence type="ECO:0000256" key="10">
    <source>
        <dbReference type="ARBA" id="ARBA00041912"/>
    </source>
</evidence>
<evidence type="ECO:0000256" key="4">
    <source>
        <dbReference type="ARBA" id="ARBA00023235"/>
    </source>
</evidence>
<dbReference type="EC" id="5.3.2.1" evidence="8"/>
<evidence type="ECO:0000313" key="13">
    <source>
        <dbReference type="Proteomes" id="UP000284277"/>
    </source>
</evidence>
<dbReference type="GO" id="GO:0005615">
    <property type="term" value="C:extracellular space"/>
    <property type="evidence" value="ECO:0007669"/>
    <property type="project" value="UniProtKB-KW"/>
</dbReference>
<dbReference type="Proteomes" id="UP000284277">
    <property type="component" value="Unassembled WGS sequence"/>
</dbReference>
<reference evidence="12 13" key="1">
    <citation type="submission" date="2016-08" db="EMBL/GenBank/DDBJ databases">
        <title>A new outlook on sporulation: Clostridium algidixylanolyticum.</title>
        <authorList>
            <person name="Poppleton D.I."/>
            <person name="Gribaldo S."/>
        </authorList>
    </citation>
    <scope>NUCLEOTIDE SEQUENCE [LARGE SCALE GENOMIC DNA]</scope>
    <source>
        <strain evidence="12 13">SPL73</strain>
    </source>
</reference>
<dbReference type="AlphaFoldDB" id="A0A419STQ5"/>
<proteinExistence type="predicted"/>